<dbReference type="Proteomes" id="UP000193986">
    <property type="component" value="Unassembled WGS sequence"/>
</dbReference>
<dbReference type="InParanoid" id="A0A1Y2B6C3"/>
<evidence type="ECO:0000313" key="2">
    <source>
        <dbReference type="EMBL" id="ORY30399.1"/>
    </source>
</evidence>
<dbReference type="AlphaFoldDB" id="A0A1Y2B6C3"/>
<evidence type="ECO:0000313" key="3">
    <source>
        <dbReference type="Proteomes" id="UP000193986"/>
    </source>
</evidence>
<comment type="caution">
    <text evidence="2">The sequence shown here is derived from an EMBL/GenBank/DDBJ whole genome shotgun (WGS) entry which is preliminary data.</text>
</comment>
<accession>A0A1Y2B6C3</accession>
<dbReference type="EMBL" id="MCFC01000020">
    <property type="protein sequence ID" value="ORY30399.1"/>
    <property type="molecule type" value="Genomic_DNA"/>
</dbReference>
<feature type="region of interest" description="Disordered" evidence="1">
    <location>
        <begin position="1"/>
        <end position="104"/>
    </location>
</feature>
<keyword evidence="3" id="KW-1185">Reference proteome</keyword>
<name>A0A1Y2B6C3_9TREE</name>
<protein>
    <submittedName>
        <fullName evidence="2">Uncharacterized protein</fullName>
    </submittedName>
</protein>
<reference evidence="2 3" key="1">
    <citation type="submission" date="2016-07" db="EMBL/GenBank/DDBJ databases">
        <title>Pervasive Adenine N6-methylation of Active Genes in Fungi.</title>
        <authorList>
            <consortium name="DOE Joint Genome Institute"/>
            <person name="Mondo S.J."/>
            <person name="Dannebaum R.O."/>
            <person name="Kuo R.C."/>
            <person name="Labutti K."/>
            <person name="Haridas S."/>
            <person name="Kuo A."/>
            <person name="Salamov A."/>
            <person name="Ahrendt S.R."/>
            <person name="Lipzen A."/>
            <person name="Sullivan W."/>
            <person name="Andreopoulos W.B."/>
            <person name="Clum A."/>
            <person name="Lindquist E."/>
            <person name="Daum C."/>
            <person name="Ramamoorthy G.K."/>
            <person name="Gryganskyi A."/>
            <person name="Culley D."/>
            <person name="Magnuson J.K."/>
            <person name="James T.Y."/>
            <person name="O'Malley M.A."/>
            <person name="Stajich J.E."/>
            <person name="Spatafora J.W."/>
            <person name="Visel A."/>
            <person name="Grigoriev I.V."/>
        </authorList>
    </citation>
    <scope>NUCLEOTIDE SEQUENCE [LARGE SCALE GENOMIC DNA]</scope>
    <source>
        <strain evidence="2 3">68-887.2</strain>
    </source>
</reference>
<feature type="compositionally biased region" description="Low complexity" evidence="1">
    <location>
        <begin position="1"/>
        <end position="17"/>
    </location>
</feature>
<gene>
    <name evidence="2" type="ORF">BCR39DRAFT_529736</name>
</gene>
<evidence type="ECO:0000256" key="1">
    <source>
        <dbReference type="SAM" id="MobiDB-lite"/>
    </source>
</evidence>
<organism evidence="2 3">
    <name type="scientific">Naematelia encephala</name>
    <dbReference type="NCBI Taxonomy" id="71784"/>
    <lineage>
        <taxon>Eukaryota</taxon>
        <taxon>Fungi</taxon>
        <taxon>Dikarya</taxon>
        <taxon>Basidiomycota</taxon>
        <taxon>Agaricomycotina</taxon>
        <taxon>Tremellomycetes</taxon>
        <taxon>Tremellales</taxon>
        <taxon>Naemateliaceae</taxon>
        <taxon>Naematelia</taxon>
    </lineage>
</organism>
<proteinExistence type="predicted"/>
<sequence length="137" mass="15145">MAWTTSTTSLSRTRSPRSPSPPPALLTQKRTLLSRLRRYPATATPSAVQLHEGKSSDSSTPMSDPKWDKSPTPVSGGKWDKRASRRAPPPPPPPSNLLRESSLEGDVDVEVMGVKEETEWERIRTLPRVRLVPPEGI</sequence>